<sequence length="327" mass="33270">MRLTHSRTQVGPGLLRDVIALLAPGQGSQTPGMLAPWLDDPAAEETLARWSDATGLDLRRLGTTAGADEIKDTAVTQPLVVAGALLAAARLTARATLPAAAPAAGHSVGELAAAAVAEVLTADAAVSLAAVRGREMAAACALAPTGMSAVLGGKPDEVLTKLAELGLDPANRNGAGQVVAAGPQAALAELAAAPPERARVIPLPVAGAFHTRFMGPAEDAMRAHAEKISPADPVRPLLSNADGEVVTDGAEALRRLVAQVTLPVRWDACMARLRELGVTAVIELPPAGTLVGLVKRDLKGTATLALKTPDDLDRAVDLITEHAGADT</sequence>
<proteinExistence type="predicted"/>
<dbReference type="InterPro" id="IPR050858">
    <property type="entry name" value="Mal-CoA-ACP_Trans/PKS_FabD"/>
</dbReference>
<name>A0A561SHI2_9PSEU</name>
<dbReference type="SMART" id="SM00827">
    <property type="entry name" value="PKS_AT"/>
    <property type="match status" value="1"/>
</dbReference>
<comment type="caution">
    <text evidence="6">The sequence shown here is derived from an EMBL/GenBank/DDBJ whole genome shotgun (WGS) entry which is preliminary data.</text>
</comment>
<dbReference type="EC" id="2.3.1.39" evidence="1"/>
<dbReference type="Gene3D" id="3.30.70.250">
    <property type="entry name" value="Malonyl-CoA ACP transacylase, ACP-binding"/>
    <property type="match status" value="1"/>
</dbReference>
<protein>
    <recommendedName>
        <fullName evidence="1">[acyl-carrier-protein] S-malonyltransferase</fullName>
        <ecNumber evidence="1">2.3.1.39</ecNumber>
    </recommendedName>
</protein>
<dbReference type="Pfam" id="PF00698">
    <property type="entry name" value="Acyl_transf_1"/>
    <property type="match status" value="1"/>
</dbReference>
<dbReference type="InterPro" id="IPR016035">
    <property type="entry name" value="Acyl_Trfase/lysoPLipase"/>
</dbReference>
<accession>A0A561SHI2</accession>
<evidence type="ECO:0000256" key="2">
    <source>
        <dbReference type="ARBA" id="ARBA00022679"/>
    </source>
</evidence>
<dbReference type="InterPro" id="IPR014043">
    <property type="entry name" value="Acyl_transferase_dom"/>
</dbReference>
<evidence type="ECO:0000259" key="5">
    <source>
        <dbReference type="SMART" id="SM00827"/>
    </source>
</evidence>
<dbReference type="GO" id="GO:0005829">
    <property type="term" value="C:cytosol"/>
    <property type="evidence" value="ECO:0007669"/>
    <property type="project" value="TreeGrafter"/>
</dbReference>
<evidence type="ECO:0000313" key="6">
    <source>
        <dbReference type="EMBL" id="TWF74321.1"/>
    </source>
</evidence>
<dbReference type="GO" id="GO:0006633">
    <property type="term" value="P:fatty acid biosynthetic process"/>
    <property type="evidence" value="ECO:0007669"/>
    <property type="project" value="TreeGrafter"/>
</dbReference>
<evidence type="ECO:0000256" key="1">
    <source>
        <dbReference type="ARBA" id="ARBA00013258"/>
    </source>
</evidence>
<dbReference type="AlphaFoldDB" id="A0A561SHI2"/>
<dbReference type="Gene3D" id="3.40.366.10">
    <property type="entry name" value="Malonyl-Coenzyme A Acyl Carrier Protein, domain 2"/>
    <property type="match status" value="1"/>
</dbReference>
<dbReference type="InterPro" id="IPR016036">
    <property type="entry name" value="Malonyl_transacylase_ACP-bd"/>
</dbReference>
<keyword evidence="3" id="KW-0012">Acyltransferase</keyword>
<feature type="domain" description="Malonyl-CoA:ACP transacylase (MAT)" evidence="5">
    <location>
        <begin position="22"/>
        <end position="310"/>
    </location>
</feature>
<dbReference type="SUPFAM" id="SSF52151">
    <property type="entry name" value="FabD/lysophospholipase-like"/>
    <property type="match status" value="1"/>
</dbReference>
<evidence type="ECO:0000313" key="7">
    <source>
        <dbReference type="Proteomes" id="UP000321261"/>
    </source>
</evidence>
<dbReference type="PANTHER" id="PTHR42681">
    <property type="entry name" value="MALONYL-COA-ACYL CARRIER PROTEIN TRANSACYLASE, MITOCHONDRIAL"/>
    <property type="match status" value="1"/>
</dbReference>
<dbReference type="EMBL" id="VIWU01000001">
    <property type="protein sequence ID" value="TWF74321.1"/>
    <property type="molecule type" value="Genomic_DNA"/>
</dbReference>
<gene>
    <name evidence="6" type="ORF">FHX44_11201</name>
</gene>
<reference evidence="6 7" key="1">
    <citation type="submission" date="2019-06" db="EMBL/GenBank/DDBJ databases">
        <title>Sequencing the genomes of 1000 actinobacteria strains.</title>
        <authorList>
            <person name="Klenk H.-P."/>
        </authorList>
    </citation>
    <scope>NUCLEOTIDE SEQUENCE [LARGE SCALE GENOMIC DNA]</scope>
    <source>
        <strain evidence="6 7">DSM 45671</strain>
    </source>
</reference>
<dbReference type="InterPro" id="IPR001227">
    <property type="entry name" value="Ac_transferase_dom_sf"/>
</dbReference>
<organism evidence="6 7">
    <name type="scientific">Pseudonocardia hierapolitana</name>
    <dbReference type="NCBI Taxonomy" id="1128676"/>
    <lineage>
        <taxon>Bacteria</taxon>
        <taxon>Bacillati</taxon>
        <taxon>Actinomycetota</taxon>
        <taxon>Actinomycetes</taxon>
        <taxon>Pseudonocardiales</taxon>
        <taxon>Pseudonocardiaceae</taxon>
        <taxon>Pseudonocardia</taxon>
    </lineage>
</organism>
<dbReference type="SUPFAM" id="SSF55048">
    <property type="entry name" value="Probable ACP-binding domain of malonyl-CoA ACP transacylase"/>
    <property type="match status" value="1"/>
</dbReference>
<dbReference type="GO" id="GO:0004314">
    <property type="term" value="F:[acyl-carrier-protein] S-malonyltransferase activity"/>
    <property type="evidence" value="ECO:0007669"/>
    <property type="project" value="UniProtKB-EC"/>
</dbReference>
<evidence type="ECO:0000256" key="4">
    <source>
        <dbReference type="ARBA" id="ARBA00048462"/>
    </source>
</evidence>
<comment type="catalytic activity">
    <reaction evidence="4">
        <text>holo-[ACP] + malonyl-CoA = malonyl-[ACP] + CoA</text>
        <dbReference type="Rhea" id="RHEA:41792"/>
        <dbReference type="Rhea" id="RHEA-COMP:9623"/>
        <dbReference type="Rhea" id="RHEA-COMP:9685"/>
        <dbReference type="ChEBI" id="CHEBI:57287"/>
        <dbReference type="ChEBI" id="CHEBI:57384"/>
        <dbReference type="ChEBI" id="CHEBI:64479"/>
        <dbReference type="ChEBI" id="CHEBI:78449"/>
        <dbReference type="EC" id="2.3.1.39"/>
    </reaction>
</comment>
<dbReference type="Proteomes" id="UP000321261">
    <property type="component" value="Unassembled WGS sequence"/>
</dbReference>
<keyword evidence="2 6" id="KW-0808">Transferase</keyword>
<dbReference type="PANTHER" id="PTHR42681:SF1">
    <property type="entry name" value="MALONYL-COA-ACYL CARRIER PROTEIN TRANSACYLASE, MITOCHONDRIAL"/>
    <property type="match status" value="1"/>
</dbReference>
<keyword evidence="7" id="KW-1185">Reference proteome</keyword>
<evidence type="ECO:0000256" key="3">
    <source>
        <dbReference type="ARBA" id="ARBA00023315"/>
    </source>
</evidence>